<keyword evidence="3" id="KW-0238">DNA-binding</keyword>
<dbReference type="InterPro" id="IPR011010">
    <property type="entry name" value="DNA_brk_join_enz"/>
</dbReference>
<accession>A0A2T9IWE4</accession>
<reference evidence="6 7" key="1">
    <citation type="submission" date="2018-04" db="EMBL/GenBank/DDBJ databases">
        <title>The genome sequence of Caulobacter sp. 736.</title>
        <authorList>
            <person name="Gao J."/>
            <person name="Sun J."/>
        </authorList>
    </citation>
    <scope>NUCLEOTIDE SEQUENCE [LARGE SCALE GENOMIC DNA]</scope>
    <source>
        <strain evidence="6 7">736</strain>
    </source>
</reference>
<keyword evidence="2" id="KW-0229">DNA integration</keyword>
<keyword evidence="4" id="KW-0233">DNA recombination</keyword>
<dbReference type="Gene3D" id="1.10.443.10">
    <property type="entry name" value="Intergrase catalytic core"/>
    <property type="match status" value="1"/>
</dbReference>
<dbReference type="AlphaFoldDB" id="A0A2T9IWE4"/>
<evidence type="ECO:0000256" key="2">
    <source>
        <dbReference type="ARBA" id="ARBA00022908"/>
    </source>
</evidence>
<evidence type="ECO:0000256" key="4">
    <source>
        <dbReference type="ARBA" id="ARBA00023172"/>
    </source>
</evidence>
<dbReference type="GO" id="GO:0003677">
    <property type="term" value="F:DNA binding"/>
    <property type="evidence" value="ECO:0007669"/>
    <property type="project" value="UniProtKB-KW"/>
</dbReference>
<comment type="similarity">
    <text evidence="1">Belongs to the 'phage' integrase family.</text>
</comment>
<dbReference type="Proteomes" id="UP000244913">
    <property type="component" value="Unassembled WGS sequence"/>
</dbReference>
<evidence type="ECO:0000256" key="3">
    <source>
        <dbReference type="ARBA" id="ARBA00023125"/>
    </source>
</evidence>
<gene>
    <name evidence="6" type="ORF">DDF65_23860</name>
</gene>
<name>A0A2T9IWE4_9CAUL</name>
<evidence type="ECO:0000259" key="5">
    <source>
        <dbReference type="PROSITE" id="PS51898"/>
    </source>
</evidence>
<dbReference type="SUPFAM" id="SSF56349">
    <property type="entry name" value="DNA breaking-rejoining enzymes"/>
    <property type="match status" value="1"/>
</dbReference>
<dbReference type="RefSeq" id="WP_116569978.1">
    <property type="nucleotide sequence ID" value="NZ_QDKP01000066.1"/>
</dbReference>
<dbReference type="InterPro" id="IPR050090">
    <property type="entry name" value="Tyrosine_recombinase_XerCD"/>
</dbReference>
<dbReference type="EMBL" id="QDKP01000066">
    <property type="protein sequence ID" value="PVM71277.1"/>
    <property type="molecule type" value="Genomic_DNA"/>
</dbReference>
<dbReference type="PANTHER" id="PTHR30349:SF41">
    <property type="entry name" value="INTEGRASE_RECOMBINASE PROTEIN MJ0367-RELATED"/>
    <property type="match status" value="1"/>
</dbReference>
<sequence length="155" mass="17290">MGSRAHLALYLLLYTGQRRSDVVRMGKQHVRDDMLHIQQQKTKTRLAIPLHPKLRDALKRAPADNLTFLVTKQGKPFSAPGFTNWFTECAKAAGLPENSTPHGLRKATCRRLAEAGSTPHQIMAITGHKNLKEVTHYTAAANQKVLAEEAMKSIR</sequence>
<dbReference type="InterPro" id="IPR002104">
    <property type="entry name" value="Integrase_catalytic"/>
</dbReference>
<dbReference type="GO" id="GO:0015074">
    <property type="term" value="P:DNA integration"/>
    <property type="evidence" value="ECO:0007669"/>
    <property type="project" value="UniProtKB-KW"/>
</dbReference>
<protein>
    <submittedName>
        <fullName evidence="6">Integrase</fullName>
    </submittedName>
</protein>
<comment type="caution">
    <text evidence="6">The sequence shown here is derived from an EMBL/GenBank/DDBJ whole genome shotgun (WGS) entry which is preliminary data.</text>
</comment>
<proteinExistence type="inferred from homology"/>
<feature type="domain" description="Tyr recombinase" evidence="5">
    <location>
        <begin position="1"/>
        <end position="151"/>
    </location>
</feature>
<keyword evidence="7" id="KW-1185">Reference proteome</keyword>
<evidence type="ECO:0000313" key="6">
    <source>
        <dbReference type="EMBL" id="PVM71277.1"/>
    </source>
</evidence>
<dbReference type="InterPro" id="IPR013762">
    <property type="entry name" value="Integrase-like_cat_sf"/>
</dbReference>
<dbReference type="PANTHER" id="PTHR30349">
    <property type="entry name" value="PHAGE INTEGRASE-RELATED"/>
    <property type="match status" value="1"/>
</dbReference>
<organism evidence="6 7">
    <name type="scientific">Caulobacter radicis</name>
    <dbReference type="NCBI Taxonomy" id="2172650"/>
    <lineage>
        <taxon>Bacteria</taxon>
        <taxon>Pseudomonadati</taxon>
        <taxon>Pseudomonadota</taxon>
        <taxon>Alphaproteobacteria</taxon>
        <taxon>Caulobacterales</taxon>
        <taxon>Caulobacteraceae</taxon>
        <taxon>Caulobacter</taxon>
    </lineage>
</organism>
<dbReference type="Pfam" id="PF00589">
    <property type="entry name" value="Phage_integrase"/>
    <property type="match status" value="1"/>
</dbReference>
<evidence type="ECO:0000313" key="7">
    <source>
        <dbReference type="Proteomes" id="UP000244913"/>
    </source>
</evidence>
<dbReference type="PROSITE" id="PS51898">
    <property type="entry name" value="TYR_RECOMBINASE"/>
    <property type="match status" value="1"/>
</dbReference>
<dbReference type="GO" id="GO:0006310">
    <property type="term" value="P:DNA recombination"/>
    <property type="evidence" value="ECO:0007669"/>
    <property type="project" value="UniProtKB-KW"/>
</dbReference>
<evidence type="ECO:0000256" key="1">
    <source>
        <dbReference type="ARBA" id="ARBA00008857"/>
    </source>
</evidence>